<name>A0AAJ1BGS5_9GAMM</name>
<keyword evidence="11" id="KW-1185">Reference proteome</keyword>
<evidence type="ECO:0000256" key="9">
    <source>
        <dbReference type="SAM" id="Phobius"/>
    </source>
</evidence>
<evidence type="ECO:0000256" key="3">
    <source>
        <dbReference type="ARBA" id="ARBA00022475"/>
    </source>
</evidence>
<organism evidence="10 11">
    <name type="scientific">Shewanella zhuhaiensis</name>
    <dbReference type="NCBI Taxonomy" id="2919576"/>
    <lineage>
        <taxon>Bacteria</taxon>
        <taxon>Pseudomonadati</taxon>
        <taxon>Pseudomonadota</taxon>
        <taxon>Gammaproteobacteria</taxon>
        <taxon>Alteromonadales</taxon>
        <taxon>Shewanellaceae</taxon>
        <taxon>Shewanella</taxon>
    </lineage>
</organism>
<keyword evidence="4" id="KW-0997">Cell inner membrane</keyword>
<comment type="subcellular location">
    <subcellularLocation>
        <location evidence="1">Cell inner membrane</location>
        <topology evidence="1">Multi-pass membrane protein</topology>
    </subcellularLocation>
</comment>
<dbReference type="Proteomes" id="UP001297581">
    <property type="component" value="Unassembled WGS sequence"/>
</dbReference>
<comment type="caution">
    <text evidence="10">The sequence shown here is derived from an EMBL/GenBank/DDBJ whole genome shotgun (WGS) entry which is preliminary data.</text>
</comment>
<keyword evidence="6 9" id="KW-1133">Transmembrane helix</keyword>
<feature type="compositionally biased region" description="Basic and acidic residues" evidence="8">
    <location>
        <begin position="1"/>
        <end position="19"/>
    </location>
</feature>
<evidence type="ECO:0000313" key="10">
    <source>
        <dbReference type="EMBL" id="MCH4293657.1"/>
    </source>
</evidence>
<evidence type="ECO:0000256" key="8">
    <source>
        <dbReference type="SAM" id="MobiDB-lite"/>
    </source>
</evidence>
<dbReference type="NCBIfam" id="TIGR01620">
    <property type="entry name" value="hyp_HI0043"/>
    <property type="match status" value="1"/>
</dbReference>
<feature type="transmembrane region" description="Helical" evidence="9">
    <location>
        <begin position="74"/>
        <end position="94"/>
    </location>
</feature>
<keyword evidence="5 9" id="KW-0812">Transmembrane</keyword>
<gene>
    <name evidence="10" type="ORF">MJ923_04985</name>
</gene>
<reference evidence="10 11" key="1">
    <citation type="submission" date="2022-02" db="EMBL/GenBank/DDBJ databases">
        <title>The genome sequence of Shewanella sp. 3B26.</title>
        <authorList>
            <person name="Du J."/>
        </authorList>
    </citation>
    <scope>NUCLEOTIDE SEQUENCE [LARGE SCALE GENOMIC DNA]</scope>
    <source>
        <strain evidence="10 11">3B26</strain>
    </source>
</reference>
<evidence type="ECO:0000256" key="7">
    <source>
        <dbReference type="ARBA" id="ARBA00023136"/>
    </source>
</evidence>
<evidence type="ECO:0000256" key="1">
    <source>
        <dbReference type="ARBA" id="ARBA00004429"/>
    </source>
</evidence>
<dbReference type="InterPro" id="IPR021147">
    <property type="entry name" value="DUF697"/>
</dbReference>
<dbReference type="GO" id="GO:0005886">
    <property type="term" value="C:plasma membrane"/>
    <property type="evidence" value="ECO:0007669"/>
    <property type="project" value="UniProtKB-SubCell"/>
</dbReference>
<protein>
    <submittedName>
        <fullName evidence="10">YcjF family protein</fullName>
    </submittedName>
</protein>
<dbReference type="InterPro" id="IPR006507">
    <property type="entry name" value="UPF0283"/>
</dbReference>
<proteinExistence type="inferred from homology"/>
<feature type="transmembrane region" description="Helical" evidence="9">
    <location>
        <begin position="211"/>
        <end position="230"/>
    </location>
</feature>
<dbReference type="AlphaFoldDB" id="A0AAJ1BGS5"/>
<dbReference type="EMBL" id="JAKUDL010000001">
    <property type="protein sequence ID" value="MCH4293657.1"/>
    <property type="molecule type" value="Genomic_DNA"/>
</dbReference>
<keyword evidence="7 9" id="KW-0472">Membrane</keyword>
<dbReference type="PANTHER" id="PTHR39342">
    <property type="entry name" value="UPF0283 MEMBRANE PROTEIN YCJF"/>
    <property type="match status" value="1"/>
</dbReference>
<comment type="similarity">
    <text evidence="2">Belongs to the UPF0283 family.</text>
</comment>
<feature type="region of interest" description="Disordered" evidence="8">
    <location>
        <begin position="1"/>
        <end position="26"/>
    </location>
</feature>
<accession>A0AAJ1BGS5</accession>
<evidence type="ECO:0000256" key="2">
    <source>
        <dbReference type="ARBA" id="ARBA00008255"/>
    </source>
</evidence>
<evidence type="ECO:0000256" key="6">
    <source>
        <dbReference type="ARBA" id="ARBA00022989"/>
    </source>
</evidence>
<sequence>MTEIMKDETPLAPARRFESEQPTDDALAGTQRFAVETEVRTLDESELEQALSPIDAHITLQGLKGRRWSPLAKWALTGLGVLVVTETTLGLMDAYRQSPWIFGLYGVVLGLVLTWGLGAAWREYRLLKRLKATDDAREQGARIRESVQIGEADAFIESLSTKAPAEALSKFKGLVSDEHNDAEKLTLYEECVLTAQDEAAKRKVSRYAMESAALLAASPLAVLDMGIILWRNQKMIRDVADCYGVELGYWSRIRLIRAILVNIFYAGTTELVTDLGSQLLSVEMTGKLSARLAQGLGGGLLTARLGYQAMALCRPLTFKAEQKPKLSRIHQQLLVELKSLFSSALNGQVDSRLRRNKDFTNS</sequence>
<dbReference type="Pfam" id="PF05128">
    <property type="entry name" value="DUF697"/>
    <property type="match status" value="1"/>
</dbReference>
<keyword evidence="3" id="KW-1003">Cell membrane</keyword>
<dbReference type="PANTHER" id="PTHR39342:SF1">
    <property type="entry name" value="UPF0283 MEMBRANE PROTEIN YCJF"/>
    <property type="match status" value="1"/>
</dbReference>
<feature type="transmembrane region" description="Helical" evidence="9">
    <location>
        <begin position="100"/>
        <end position="121"/>
    </location>
</feature>
<evidence type="ECO:0000256" key="5">
    <source>
        <dbReference type="ARBA" id="ARBA00022692"/>
    </source>
</evidence>
<evidence type="ECO:0000313" key="11">
    <source>
        <dbReference type="Proteomes" id="UP001297581"/>
    </source>
</evidence>
<evidence type="ECO:0000256" key="4">
    <source>
        <dbReference type="ARBA" id="ARBA00022519"/>
    </source>
</evidence>